<protein>
    <submittedName>
        <fullName evidence="3">Uncharacterized protein</fullName>
    </submittedName>
</protein>
<feature type="signal peptide" evidence="1">
    <location>
        <begin position="1"/>
        <end position="24"/>
    </location>
</feature>
<dbReference type="Proteomes" id="UP000663852">
    <property type="component" value="Unassembled WGS sequence"/>
</dbReference>
<sequence length="96" mass="10886">MHSTIVFTLFLALFMITFINMGNARQIRMDDDDDDLGIEIADAKARSFLDSDEDFMKRADSNCPICSTLTRSRCCAPNLCVKKTFHNECIKIKTGK</sequence>
<dbReference type="EMBL" id="CAJNOR010000552">
    <property type="protein sequence ID" value="CAF0945841.1"/>
    <property type="molecule type" value="Genomic_DNA"/>
</dbReference>
<evidence type="ECO:0000256" key="1">
    <source>
        <dbReference type="SAM" id="SignalP"/>
    </source>
</evidence>
<evidence type="ECO:0000313" key="3">
    <source>
        <dbReference type="EMBL" id="CAF1158124.1"/>
    </source>
</evidence>
<evidence type="ECO:0000313" key="4">
    <source>
        <dbReference type="Proteomes" id="UP000663828"/>
    </source>
</evidence>
<dbReference type="AlphaFoldDB" id="A0A814T8Q9"/>
<proteinExistence type="predicted"/>
<evidence type="ECO:0000313" key="5">
    <source>
        <dbReference type="Proteomes" id="UP000663852"/>
    </source>
</evidence>
<accession>A0A814T8Q9</accession>
<name>A0A814T8Q9_ADIRI</name>
<keyword evidence="1" id="KW-0732">Signal</keyword>
<reference evidence="3" key="1">
    <citation type="submission" date="2021-02" db="EMBL/GenBank/DDBJ databases">
        <authorList>
            <person name="Nowell W R."/>
        </authorList>
    </citation>
    <scope>NUCLEOTIDE SEQUENCE</scope>
</reference>
<keyword evidence="4" id="KW-1185">Reference proteome</keyword>
<dbReference type="Proteomes" id="UP000663828">
    <property type="component" value="Unassembled WGS sequence"/>
</dbReference>
<comment type="caution">
    <text evidence="3">The sequence shown here is derived from an EMBL/GenBank/DDBJ whole genome shotgun (WGS) entry which is preliminary data.</text>
</comment>
<evidence type="ECO:0000313" key="2">
    <source>
        <dbReference type="EMBL" id="CAF0945841.1"/>
    </source>
</evidence>
<organism evidence="3 5">
    <name type="scientific">Adineta ricciae</name>
    <name type="common">Rotifer</name>
    <dbReference type="NCBI Taxonomy" id="249248"/>
    <lineage>
        <taxon>Eukaryota</taxon>
        <taxon>Metazoa</taxon>
        <taxon>Spiralia</taxon>
        <taxon>Gnathifera</taxon>
        <taxon>Rotifera</taxon>
        <taxon>Eurotatoria</taxon>
        <taxon>Bdelloidea</taxon>
        <taxon>Adinetida</taxon>
        <taxon>Adinetidae</taxon>
        <taxon>Adineta</taxon>
    </lineage>
</organism>
<dbReference type="EMBL" id="CAJNOJ010000123">
    <property type="protein sequence ID" value="CAF1158124.1"/>
    <property type="molecule type" value="Genomic_DNA"/>
</dbReference>
<feature type="chain" id="PRO_5036225989" evidence="1">
    <location>
        <begin position="25"/>
        <end position="96"/>
    </location>
</feature>
<gene>
    <name evidence="3" type="ORF">EDS130_LOCUS22989</name>
    <name evidence="2" type="ORF">XAT740_LOCUS10382</name>
</gene>
<dbReference type="OrthoDB" id="10113981at2759"/>